<evidence type="ECO:0000256" key="2">
    <source>
        <dbReference type="ARBA" id="ARBA00022741"/>
    </source>
</evidence>
<comment type="similarity">
    <text evidence="1">Belongs to the TRAFAC class dynamin-like GTPase superfamily. IRG family.</text>
</comment>
<keyword evidence="2" id="KW-0547">Nucleotide-binding</keyword>
<dbReference type="AlphaFoldDB" id="A0A401QHR5"/>
<proteinExistence type="inferred from homology"/>
<sequence length="218" mass="24395">MGSWTSSTKADSVCVAVIGPPAAGKSSLINALLGNENQKPVQNPPTKFTHPKYPNVTIWEFHSVCSMGSDMNQYDLLIIVSSVDRFAADSVRLAKECQAKGKACYFVRTKIDSDVQKFQATITSIRQLDRFLEEIASSCSDSLAQEDVQSSSIFLVCNTNTESYNFPLFRDTIEEKIRELNKYGWIWSPILYLCVCIVSHGDHFENHVKFFRAGVSDC</sequence>
<organism evidence="6 7">
    <name type="scientific">Scyliorhinus torazame</name>
    <name type="common">Cloudy catshark</name>
    <name type="synonym">Catulus torazame</name>
    <dbReference type="NCBI Taxonomy" id="75743"/>
    <lineage>
        <taxon>Eukaryota</taxon>
        <taxon>Metazoa</taxon>
        <taxon>Chordata</taxon>
        <taxon>Craniata</taxon>
        <taxon>Vertebrata</taxon>
        <taxon>Chondrichthyes</taxon>
        <taxon>Elasmobranchii</taxon>
        <taxon>Galeomorphii</taxon>
        <taxon>Galeoidea</taxon>
        <taxon>Carcharhiniformes</taxon>
        <taxon>Scyliorhinidae</taxon>
        <taxon>Scyliorhinus</taxon>
    </lineage>
</organism>
<dbReference type="Gene3D" id="3.40.50.300">
    <property type="entry name" value="P-loop containing nucleotide triphosphate hydrolases"/>
    <property type="match status" value="1"/>
</dbReference>
<reference evidence="6 7" key="1">
    <citation type="journal article" date="2018" name="Nat. Ecol. Evol.">
        <title>Shark genomes provide insights into elasmobranch evolution and the origin of vertebrates.</title>
        <authorList>
            <person name="Hara Y"/>
            <person name="Yamaguchi K"/>
            <person name="Onimaru K"/>
            <person name="Kadota M"/>
            <person name="Koyanagi M"/>
            <person name="Keeley SD"/>
            <person name="Tatsumi K"/>
            <person name="Tanaka K"/>
            <person name="Motone F"/>
            <person name="Kageyama Y"/>
            <person name="Nozu R"/>
            <person name="Adachi N"/>
            <person name="Nishimura O"/>
            <person name="Nakagawa R"/>
            <person name="Tanegashima C"/>
            <person name="Kiyatake I"/>
            <person name="Matsumoto R"/>
            <person name="Murakumo K"/>
            <person name="Nishida K"/>
            <person name="Terakita A"/>
            <person name="Kuratani S"/>
            <person name="Sato K"/>
            <person name="Hyodo S Kuraku.S."/>
        </authorList>
    </citation>
    <scope>NUCLEOTIDE SEQUENCE [LARGE SCALE GENOMIC DNA]</scope>
</reference>
<evidence type="ECO:0000313" key="7">
    <source>
        <dbReference type="Proteomes" id="UP000288216"/>
    </source>
</evidence>
<dbReference type="InterPro" id="IPR030385">
    <property type="entry name" value="G_IRG_dom"/>
</dbReference>
<keyword evidence="4" id="KW-0342">GTP-binding</keyword>
<comment type="caution">
    <text evidence="6">The sequence shown here is derived from an EMBL/GenBank/DDBJ whole genome shotgun (WGS) entry which is preliminary data.</text>
</comment>
<evidence type="ECO:0000313" key="6">
    <source>
        <dbReference type="EMBL" id="GCB84896.1"/>
    </source>
</evidence>
<dbReference type="InterPro" id="IPR027417">
    <property type="entry name" value="P-loop_NTPase"/>
</dbReference>
<dbReference type="Proteomes" id="UP000288216">
    <property type="component" value="Unassembled WGS sequence"/>
</dbReference>
<dbReference type="PANTHER" id="PTHR32341:SF10">
    <property type="entry name" value="INTERFERON-INDUCIBLE GTPASE 5"/>
    <property type="match status" value="1"/>
</dbReference>
<dbReference type="InterPro" id="IPR007743">
    <property type="entry name" value="Immunity-related_GTPase-like"/>
</dbReference>
<keyword evidence="7" id="KW-1185">Reference proteome</keyword>
<dbReference type="OMA" id="PNVTIWE"/>
<evidence type="ECO:0000256" key="3">
    <source>
        <dbReference type="ARBA" id="ARBA00022801"/>
    </source>
</evidence>
<protein>
    <recommendedName>
        <fullName evidence="5">IRG-type G domain-containing protein</fullName>
    </recommendedName>
</protein>
<evidence type="ECO:0000259" key="5">
    <source>
        <dbReference type="PROSITE" id="PS51716"/>
    </source>
</evidence>
<dbReference type="GO" id="GO:0016787">
    <property type="term" value="F:hydrolase activity"/>
    <property type="evidence" value="ECO:0007669"/>
    <property type="project" value="UniProtKB-KW"/>
</dbReference>
<dbReference type="PANTHER" id="PTHR32341">
    <property type="entry name" value="INTERFERON-INDUCIBLE GTPASE"/>
    <property type="match status" value="1"/>
</dbReference>
<accession>A0A401QHR5</accession>
<gene>
    <name evidence="6" type="ORF">scyTo_0025525</name>
</gene>
<dbReference type="SUPFAM" id="SSF52540">
    <property type="entry name" value="P-loop containing nucleoside triphosphate hydrolases"/>
    <property type="match status" value="1"/>
</dbReference>
<dbReference type="PROSITE" id="PS51716">
    <property type="entry name" value="G_IRG"/>
    <property type="match status" value="1"/>
</dbReference>
<dbReference type="Pfam" id="PF05049">
    <property type="entry name" value="IIGP"/>
    <property type="match status" value="1"/>
</dbReference>
<evidence type="ECO:0000256" key="1">
    <source>
        <dbReference type="ARBA" id="ARBA00005429"/>
    </source>
</evidence>
<name>A0A401QHR5_SCYTO</name>
<dbReference type="GO" id="GO:0016020">
    <property type="term" value="C:membrane"/>
    <property type="evidence" value="ECO:0007669"/>
    <property type="project" value="InterPro"/>
</dbReference>
<dbReference type="STRING" id="75743.A0A401QHR5"/>
<dbReference type="InterPro" id="IPR051515">
    <property type="entry name" value="IRG"/>
</dbReference>
<evidence type="ECO:0000256" key="4">
    <source>
        <dbReference type="ARBA" id="ARBA00023134"/>
    </source>
</evidence>
<keyword evidence="3" id="KW-0378">Hydrolase</keyword>
<dbReference type="GO" id="GO:0005525">
    <property type="term" value="F:GTP binding"/>
    <property type="evidence" value="ECO:0007669"/>
    <property type="project" value="UniProtKB-KW"/>
</dbReference>
<dbReference type="EMBL" id="BFAA01101785">
    <property type="protein sequence ID" value="GCB84896.1"/>
    <property type="molecule type" value="Genomic_DNA"/>
</dbReference>
<feature type="domain" description="IRG-type G" evidence="5">
    <location>
        <begin position="11"/>
        <end position="176"/>
    </location>
</feature>
<dbReference type="OrthoDB" id="8954335at2759"/>